<keyword evidence="2" id="KW-1185">Reference proteome</keyword>
<sequence>MIFTEATNEASRARRAFRPSNRRRRSVLNGRRTRFVDVPDLGTVAVATFVIEGFARGNNVHQYLAIFGPPGERSAASNWPYFVLSAITEVGDGCAVDVRGVRVSKVQNDLSVDVTLPTFLIATTGYCGEEHRTYVFRSIDDATVKRLELKQ</sequence>
<dbReference type="AlphaFoldDB" id="A0A0J1CUR3"/>
<comment type="caution">
    <text evidence="1">The sequence shown here is derived from an EMBL/GenBank/DDBJ whole genome shotgun (WGS) entry which is preliminary data.</text>
</comment>
<protein>
    <submittedName>
        <fullName evidence="1">Uncharacterized protein</fullName>
    </submittedName>
</protein>
<dbReference type="PATRIC" id="fig|908627.4.peg.4627"/>
<evidence type="ECO:0000313" key="1">
    <source>
        <dbReference type="EMBL" id="KLU24354.1"/>
    </source>
</evidence>
<accession>A0A0J1CUR3</accession>
<name>A0A0J1CUR3_9BURK</name>
<dbReference type="EMBL" id="AEJF01000127">
    <property type="protein sequence ID" value="KLU24354.1"/>
    <property type="molecule type" value="Genomic_DNA"/>
</dbReference>
<evidence type="ECO:0000313" key="2">
    <source>
        <dbReference type="Proteomes" id="UP000035963"/>
    </source>
</evidence>
<proteinExistence type="predicted"/>
<reference evidence="1 2" key="1">
    <citation type="journal article" date="2015" name="Genome Announc.">
        <title>Draft Genome Sequence of Burkholderia sp. Strain PML1(12), an Ectomycorrhizosphere-Inhabiting Bacterium with Effective Mineral-Weathering Ability.</title>
        <authorList>
            <person name="Uroz S."/>
            <person name="Oger P."/>
        </authorList>
    </citation>
    <scope>NUCLEOTIDE SEQUENCE [LARGE SCALE GENOMIC DNA]</scope>
    <source>
        <strain evidence="2">PML1(12)</strain>
    </source>
</reference>
<dbReference type="Proteomes" id="UP000035963">
    <property type="component" value="Unassembled WGS sequence"/>
</dbReference>
<gene>
    <name evidence="1" type="ORF">EOS_20660</name>
</gene>
<organism evidence="1 2">
    <name type="scientific">Caballeronia mineralivorans PML1(12)</name>
    <dbReference type="NCBI Taxonomy" id="908627"/>
    <lineage>
        <taxon>Bacteria</taxon>
        <taxon>Pseudomonadati</taxon>
        <taxon>Pseudomonadota</taxon>
        <taxon>Betaproteobacteria</taxon>
        <taxon>Burkholderiales</taxon>
        <taxon>Burkholderiaceae</taxon>
        <taxon>Caballeronia</taxon>
    </lineage>
</organism>